<evidence type="ECO:0000259" key="1">
    <source>
        <dbReference type="PROSITE" id="PS50404"/>
    </source>
</evidence>
<dbReference type="Gene3D" id="3.40.30.10">
    <property type="entry name" value="Glutaredoxin"/>
    <property type="match status" value="1"/>
</dbReference>
<dbReference type="CDD" id="cd00570">
    <property type="entry name" value="GST_N_family"/>
    <property type="match status" value="1"/>
</dbReference>
<dbReference type="InterPro" id="IPR004045">
    <property type="entry name" value="Glutathione_S-Trfase_N"/>
</dbReference>
<dbReference type="InterPro" id="IPR036249">
    <property type="entry name" value="Thioredoxin-like_sf"/>
</dbReference>
<evidence type="ECO:0000313" key="4">
    <source>
        <dbReference type="Proteomes" id="UP001148313"/>
    </source>
</evidence>
<evidence type="ECO:0000259" key="2">
    <source>
        <dbReference type="PROSITE" id="PS50405"/>
    </source>
</evidence>
<dbReference type="CDD" id="cd00299">
    <property type="entry name" value="GST_C_family"/>
    <property type="match status" value="1"/>
</dbReference>
<organism evidence="3 4">
    <name type="scientific">Hoeflea poritis</name>
    <dbReference type="NCBI Taxonomy" id="2993659"/>
    <lineage>
        <taxon>Bacteria</taxon>
        <taxon>Pseudomonadati</taxon>
        <taxon>Pseudomonadota</taxon>
        <taxon>Alphaproteobacteria</taxon>
        <taxon>Hyphomicrobiales</taxon>
        <taxon>Rhizobiaceae</taxon>
        <taxon>Hoeflea</taxon>
    </lineage>
</organism>
<dbReference type="PANTHER" id="PTHR43968">
    <property type="match status" value="1"/>
</dbReference>
<dbReference type="RefSeq" id="WP_271088258.1">
    <property type="nucleotide sequence ID" value="NZ_JAPJZH010000002.1"/>
</dbReference>
<dbReference type="PROSITE" id="PS50404">
    <property type="entry name" value="GST_NTER"/>
    <property type="match status" value="1"/>
</dbReference>
<dbReference type="InterPro" id="IPR036282">
    <property type="entry name" value="Glutathione-S-Trfase_C_sf"/>
</dbReference>
<dbReference type="InterPro" id="IPR010987">
    <property type="entry name" value="Glutathione-S-Trfase_C-like"/>
</dbReference>
<proteinExistence type="predicted"/>
<feature type="domain" description="GST C-terminal" evidence="2">
    <location>
        <begin position="83"/>
        <end position="208"/>
    </location>
</feature>
<feature type="domain" description="GST N-terminal" evidence="1">
    <location>
        <begin position="1"/>
        <end position="78"/>
    </location>
</feature>
<dbReference type="SUPFAM" id="SSF47616">
    <property type="entry name" value="GST C-terminal domain-like"/>
    <property type="match status" value="1"/>
</dbReference>
<keyword evidence="4" id="KW-1185">Reference proteome</keyword>
<accession>A0ABT4VJ56</accession>
<dbReference type="Pfam" id="PF13417">
    <property type="entry name" value="GST_N_3"/>
    <property type="match status" value="1"/>
</dbReference>
<reference evidence="3" key="1">
    <citation type="submission" date="2022-11" db="EMBL/GenBank/DDBJ databases">
        <title>Hoeflea poritis sp. nov., isolated from scleractinian coral Porites lutea.</title>
        <authorList>
            <person name="Zhang G."/>
            <person name="Wei Q."/>
            <person name="Cai L."/>
        </authorList>
    </citation>
    <scope>NUCLEOTIDE SEQUENCE</scope>
    <source>
        <strain evidence="3">E7-10</strain>
    </source>
</reference>
<sequence>MIRLYSIPPSLYSAKVRIVLRAKGLDFEDVPPPGGYGSDAYKEIVPSGTLPAIEHDGFLLVDSEAINEYLNELVPEPALWPEDIRERAQARALSRFHDTRLEPAVRSLFAHVDPEKRDTDFVAGQAKLIVERLAQFDRIADPSPLLTGETLSLADCGYPITLLFLEMLNGPMKLEIVLPDKIAAYFEALKREPSIARELDSYRPALAAWVESVAGPTA</sequence>
<dbReference type="SUPFAM" id="SSF52833">
    <property type="entry name" value="Thioredoxin-like"/>
    <property type="match status" value="1"/>
</dbReference>
<dbReference type="InterPro" id="IPR050983">
    <property type="entry name" value="GST_Omega/HSP26"/>
</dbReference>
<dbReference type="SFLD" id="SFLDS00019">
    <property type="entry name" value="Glutathione_Transferase_(cytos"/>
    <property type="match status" value="1"/>
</dbReference>
<comment type="caution">
    <text evidence="3">The sequence shown here is derived from an EMBL/GenBank/DDBJ whole genome shotgun (WGS) entry which is preliminary data.</text>
</comment>
<dbReference type="InterPro" id="IPR040079">
    <property type="entry name" value="Glutathione_S-Trfase"/>
</dbReference>
<dbReference type="EMBL" id="JAPJZH010000002">
    <property type="protein sequence ID" value="MDA4844730.1"/>
    <property type="molecule type" value="Genomic_DNA"/>
</dbReference>
<dbReference type="Proteomes" id="UP001148313">
    <property type="component" value="Unassembled WGS sequence"/>
</dbReference>
<gene>
    <name evidence="3" type="ORF">OOZ53_05175</name>
</gene>
<dbReference type="SFLD" id="SFLDG00358">
    <property type="entry name" value="Main_(cytGST)"/>
    <property type="match status" value="1"/>
</dbReference>
<dbReference type="PROSITE" id="PS50405">
    <property type="entry name" value="GST_CTER"/>
    <property type="match status" value="1"/>
</dbReference>
<name>A0ABT4VJ56_9HYPH</name>
<protein>
    <submittedName>
        <fullName evidence="3">Glutathione S-transferase family protein</fullName>
    </submittedName>
</protein>
<dbReference type="PANTHER" id="PTHR43968:SF6">
    <property type="entry name" value="GLUTATHIONE S-TRANSFERASE OMEGA"/>
    <property type="match status" value="1"/>
</dbReference>
<evidence type="ECO:0000313" key="3">
    <source>
        <dbReference type="EMBL" id="MDA4844730.1"/>
    </source>
</evidence>
<dbReference type="Gene3D" id="1.20.1050.10">
    <property type="match status" value="1"/>
</dbReference>